<dbReference type="EMBL" id="NIDE01000001">
    <property type="protein sequence ID" value="OWK47548.1"/>
    <property type="molecule type" value="Genomic_DNA"/>
</dbReference>
<protein>
    <submittedName>
        <fullName evidence="1">Putative bacteriophage protein</fullName>
    </submittedName>
</protein>
<dbReference type="RefSeq" id="WP_238602468.1">
    <property type="nucleotide sequence ID" value="NZ_NIDE01000001.1"/>
</dbReference>
<evidence type="ECO:0000313" key="2">
    <source>
        <dbReference type="Proteomes" id="UP000214646"/>
    </source>
</evidence>
<accession>A0A225E9Z3</accession>
<sequence>MTSLTFQENVSASTQTINGISMVGHSIYACIEGGTDTAVAAALLENKSSGCAWNGAPR</sequence>
<comment type="caution">
    <text evidence="1">The sequence shown here is derived from an EMBL/GenBank/DDBJ whole genome shotgun (WGS) entry which is preliminary data.</text>
</comment>
<name>A0A225E9Z3_9BACT</name>
<evidence type="ECO:0000313" key="1">
    <source>
        <dbReference type="EMBL" id="OWK47548.1"/>
    </source>
</evidence>
<dbReference type="AlphaFoldDB" id="A0A225E9Z3"/>
<gene>
    <name evidence="1" type="ORF">FRUB_01247</name>
</gene>
<proteinExistence type="predicted"/>
<keyword evidence="2" id="KW-1185">Reference proteome</keyword>
<organism evidence="1 2">
    <name type="scientific">Fimbriiglobus ruber</name>
    <dbReference type="NCBI Taxonomy" id="1908690"/>
    <lineage>
        <taxon>Bacteria</taxon>
        <taxon>Pseudomonadati</taxon>
        <taxon>Planctomycetota</taxon>
        <taxon>Planctomycetia</taxon>
        <taxon>Gemmatales</taxon>
        <taxon>Gemmataceae</taxon>
        <taxon>Fimbriiglobus</taxon>
    </lineage>
</organism>
<dbReference type="Proteomes" id="UP000214646">
    <property type="component" value="Unassembled WGS sequence"/>
</dbReference>
<reference evidence="2" key="1">
    <citation type="submission" date="2017-06" db="EMBL/GenBank/DDBJ databases">
        <title>Genome analysis of Fimbriiglobus ruber SP5, the first member of the order Planctomycetales with confirmed chitinolytic capability.</title>
        <authorList>
            <person name="Ravin N.V."/>
            <person name="Rakitin A.L."/>
            <person name="Ivanova A.A."/>
            <person name="Beletsky A.V."/>
            <person name="Kulichevskaya I.S."/>
            <person name="Mardanov A.V."/>
            <person name="Dedysh S.N."/>
        </authorList>
    </citation>
    <scope>NUCLEOTIDE SEQUENCE [LARGE SCALE GENOMIC DNA]</scope>
    <source>
        <strain evidence="2">SP5</strain>
    </source>
</reference>